<dbReference type="PANTHER" id="PTHR19308">
    <property type="entry name" value="PHOSPHATIDYLCHOLINE TRANSFER PROTEIN"/>
    <property type="match status" value="1"/>
</dbReference>
<feature type="region of interest" description="Disordered" evidence="1">
    <location>
        <begin position="1235"/>
        <end position="1257"/>
    </location>
</feature>
<feature type="region of interest" description="Disordered" evidence="1">
    <location>
        <begin position="882"/>
        <end position="915"/>
    </location>
</feature>
<dbReference type="InterPro" id="IPR002913">
    <property type="entry name" value="START_lipid-bd_dom"/>
</dbReference>
<feature type="region of interest" description="Disordered" evidence="1">
    <location>
        <begin position="210"/>
        <end position="238"/>
    </location>
</feature>
<dbReference type="CDD" id="cd00177">
    <property type="entry name" value="START"/>
    <property type="match status" value="1"/>
</dbReference>
<name>A0A0L0VAB4_9BASI</name>
<keyword evidence="2" id="KW-1133">Transmembrane helix</keyword>
<feature type="compositionally biased region" description="Polar residues" evidence="1">
    <location>
        <begin position="1237"/>
        <end position="1246"/>
    </location>
</feature>
<feature type="compositionally biased region" description="Polar residues" evidence="1">
    <location>
        <begin position="1599"/>
        <end position="1614"/>
    </location>
</feature>
<keyword evidence="2" id="KW-0812">Transmembrane</keyword>
<evidence type="ECO:0000256" key="1">
    <source>
        <dbReference type="SAM" id="MobiDB-lite"/>
    </source>
</evidence>
<dbReference type="PROSITE" id="PS50848">
    <property type="entry name" value="START"/>
    <property type="match status" value="2"/>
</dbReference>
<comment type="caution">
    <text evidence="4">The sequence shown here is derived from an EMBL/GenBank/DDBJ whole genome shotgun (WGS) entry which is preliminary data.</text>
</comment>
<dbReference type="PANTHER" id="PTHR19308:SF54">
    <property type="entry name" value="START DOMAIN-CONTAINING PROTEIN"/>
    <property type="match status" value="1"/>
</dbReference>
<dbReference type="Pfam" id="PF01852">
    <property type="entry name" value="START"/>
    <property type="match status" value="2"/>
</dbReference>
<dbReference type="OrthoDB" id="196858at2759"/>
<dbReference type="InterPro" id="IPR051213">
    <property type="entry name" value="START_lipid_transfer"/>
</dbReference>
<reference evidence="5" key="1">
    <citation type="submission" date="2014-03" db="EMBL/GenBank/DDBJ databases">
        <title>The Genome Sequence of Puccinia striiformis f. sp. tritici PST-78.</title>
        <authorList>
            <consortium name="The Broad Institute Genome Sequencing Platform"/>
            <person name="Cuomo C."/>
            <person name="Hulbert S."/>
            <person name="Chen X."/>
            <person name="Walker B."/>
            <person name="Young S.K."/>
            <person name="Zeng Q."/>
            <person name="Gargeya S."/>
            <person name="Fitzgerald M."/>
            <person name="Haas B."/>
            <person name="Abouelleil A."/>
            <person name="Alvarado L."/>
            <person name="Arachchi H.M."/>
            <person name="Berlin A.M."/>
            <person name="Chapman S.B."/>
            <person name="Goldberg J."/>
            <person name="Griggs A."/>
            <person name="Gujja S."/>
            <person name="Hansen M."/>
            <person name="Howarth C."/>
            <person name="Imamovic A."/>
            <person name="Larimer J."/>
            <person name="McCowan C."/>
            <person name="Montmayeur A."/>
            <person name="Murphy C."/>
            <person name="Neiman D."/>
            <person name="Pearson M."/>
            <person name="Priest M."/>
            <person name="Roberts A."/>
            <person name="Saif S."/>
            <person name="Shea T."/>
            <person name="Sisk P."/>
            <person name="Sykes S."/>
            <person name="Wortman J."/>
            <person name="Nusbaum C."/>
            <person name="Birren B."/>
        </authorList>
    </citation>
    <scope>NUCLEOTIDE SEQUENCE [LARGE SCALE GENOMIC DNA]</scope>
    <source>
        <strain evidence="5">race PST-78</strain>
    </source>
</reference>
<feature type="transmembrane region" description="Helical" evidence="2">
    <location>
        <begin position="1799"/>
        <end position="1818"/>
    </location>
</feature>
<dbReference type="STRING" id="1165861.A0A0L0VAB4"/>
<feature type="domain" description="START" evidence="3">
    <location>
        <begin position="530"/>
        <end position="696"/>
    </location>
</feature>
<feature type="region of interest" description="Disordered" evidence="1">
    <location>
        <begin position="1558"/>
        <end position="1614"/>
    </location>
</feature>
<evidence type="ECO:0000313" key="5">
    <source>
        <dbReference type="Proteomes" id="UP000054564"/>
    </source>
</evidence>
<protein>
    <recommendedName>
        <fullName evidence="3">START domain-containing protein</fullName>
    </recommendedName>
</protein>
<dbReference type="EMBL" id="AJIL01000086">
    <property type="protein sequence ID" value="KNE96146.1"/>
    <property type="molecule type" value="Genomic_DNA"/>
</dbReference>
<proteinExistence type="predicted"/>
<accession>A0A0L0VAB4</accession>
<evidence type="ECO:0000259" key="3">
    <source>
        <dbReference type="PROSITE" id="PS50848"/>
    </source>
</evidence>
<keyword evidence="2" id="KW-0472">Membrane</keyword>
<dbReference type="GO" id="GO:0005737">
    <property type="term" value="C:cytoplasm"/>
    <property type="evidence" value="ECO:0007669"/>
    <property type="project" value="UniProtKB-ARBA"/>
</dbReference>
<dbReference type="Gene3D" id="3.30.530.20">
    <property type="match status" value="3"/>
</dbReference>
<evidence type="ECO:0000256" key="2">
    <source>
        <dbReference type="SAM" id="Phobius"/>
    </source>
</evidence>
<gene>
    <name evidence="4" type="ORF">PSTG_10565</name>
</gene>
<sequence>MAVSFQETHQRYEDALDNALQHFKKLVESHHSKHWLLVPPSSTQTSHSRSQFSQTQQLNSHQFLNGLAPIDFSNVQVHRRKLDGSSVVRAICDLSIDPSRFNIDDFKAVLQTAEVRGIWDKLVDKATVIEVLDPQTRIVKTDFRLGWPANPRDSITISKTFTDSSTVIDISTSLPRSADEPAYLRPSPPFVRSEVHLLAWCIQLIHEAPHSSNDPPASSQSGEEVQADDLPTDQDSSAQPLLNKSLLSKARITVFWKVNWKGAIFSTHHSQIASLLNGFVDYVRNQATEIPIMSSYGDGVDFSSASYDKADEKLNISYSILPEDPTSDFSELPDVNTEQGNGIPDSTRLQRAIELKLPVDQGWDIQVNVHGQGEDVDESWEVMAEKPPDALRTILRIVHAKLPKSDQLVRVKVVVQRLAGGRTVRVNQTPVKAATIESTQNDLLSIIFKDDARSISELSLQTGSTEKSRLTGDTTSKVDALTHQSDSPCPQALLASTKRLNASRANVISTLLRRSYIYFSSLLQEPEAKWKHTSDSRGVSVTQLQSIDPTLTVYRAEATFVGVGVWNVLSAITTVGARLCWDKSLTEVKLLEELNDLSSLWQIKQKGVWPIAPRDSVLITTTYKSPASVHIFSVSTDDSNLFPSIQPPTPGYIRARTEILGWSIESLSPTTTQITLIDQHDPLGWSPKSWTPAQLIAQVANVGEFALKSGGPPLITRISGARVTLSKYEHDKGTFRAEYTASENALTPAIVDPSNSTTCLIEFSDASMVECEIRCDCESWAASLDIVVDPPPTKASCLKRHKLSSGGGWWITIEHDASLLEHDKAKILIRRGRSGSDDKSVTLNGTNLKVDSEEVSAEEAKSLATQRRVKASLIPLDQYSLSGPRMWKPSPSASNPGTRAPTPNPGRSREELTGPVADGASLHPIATSLKPCEPSRTSHPIASALEALANLQTFHIEQGPDIMVPPAGWTLVAEKGSASVYKKTVPQISEAFPVYRADQVIQGVTAEEMVAVLSTVSSRPLWDDGVETSYLLESYGNGCTTRLLTTKPTFPFKARLLQTANVHALLQIPSSSVSSSTTTVHFMASASVKKSGDGLLTNGKLNPQGLVEAHVFLEGWIMETVDPYSSSSHEIPSTRCTHFSAIDYGGSLPVALNSILNSSLPRMINGLETLVKKHGPVPRLCQPVFGLRLNSSLRSEGLTDWKWKLDGADSSRIALSVDATPNSPFRAMILLQKGANEPTSNDSPTGSAGPPSAHSTSRYESIRQLGVSFPSTSDSGGGSTFVRRLGSTPDLNRIVSAGQLRRTGPSWSSSLHGAHVISSKASELVVAELALDRKFYPHGCRVFWKACFLKSGTKATIERDVKFPFPAEADTSMLPLKVSFHQMPSPTIFAASLDPAVRREHTLLRMTLPVGEIHSPIKDPLTSNPDSEPSALPLWYTRMSSRAMVLHISIEQVVLSKDGDTSGLTTHEGSKAMKKSLDYSASVNGEKKKIIAMEESQAELERREVDDYMGSYASISRVSRLSSTLPKRQTSKPTLTPTVVESIFPSELEQPLATSIDFKSDADDNAGSSPLPGSVVESPHLLSPVNEVREPEEVGANKKQINGSNNPEVESTNRNQNGRFQYLRNFIFGSNAHHLIKTNSSNNDQLNRSHFLRRYIFRKRTYTNRHLILTALISFLLGSILRSMLIPSDYLIIPPSPPPTSVRCLSYPSSPPPATSPATPSSATAFNDNVKTNHQEGHIEDHQTKDFCAKSQSNNDQDHHPVVDHQSYFRLSESDKQLLRLLETRNHWKQIRKLFEFNLYHFFSYFFSSSWSIVVGFVKN</sequence>
<feature type="compositionally biased region" description="Basic and acidic residues" evidence="1">
    <location>
        <begin position="1587"/>
        <end position="1596"/>
    </location>
</feature>
<dbReference type="InterPro" id="IPR023393">
    <property type="entry name" value="START-like_dom_sf"/>
</dbReference>
<dbReference type="SUPFAM" id="SSF55961">
    <property type="entry name" value="Bet v1-like"/>
    <property type="match status" value="3"/>
</dbReference>
<evidence type="ECO:0000313" key="4">
    <source>
        <dbReference type="EMBL" id="KNE96146.1"/>
    </source>
</evidence>
<feature type="domain" description="START" evidence="3">
    <location>
        <begin position="968"/>
        <end position="1160"/>
    </location>
</feature>
<dbReference type="Proteomes" id="UP000054564">
    <property type="component" value="Unassembled WGS sequence"/>
</dbReference>
<keyword evidence="5" id="KW-1185">Reference proteome</keyword>
<dbReference type="GO" id="GO:0008289">
    <property type="term" value="F:lipid binding"/>
    <property type="evidence" value="ECO:0007669"/>
    <property type="project" value="InterPro"/>
</dbReference>
<organism evidence="4 5">
    <name type="scientific">Puccinia striiformis f. sp. tritici PST-78</name>
    <dbReference type="NCBI Taxonomy" id="1165861"/>
    <lineage>
        <taxon>Eukaryota</taxon>
        <taxon>Fungi</taxon>
        <taxon>Dikarya</taxon>
        <taxon>Basidiomycota</taxon>
        <taxon>Pucciniomycotina</taxon>
        <taxon>Pucciniomycetes</taxon>
        <taxon>Pucciniales</taxon>
        <taxon>Pucciniaceae</taxon>
        <taxon>Puccinia</taxon>
    </lineage>
</organism>
<feature type="compositionally biased region" description="Polar residues" evidence="1">
    <location>
        <begin position="210"/>
        <end position="223"/>
    </location>
</feature>